<accession>A0A0D3K8G5</accession>
<name>A0A0D3K8G5_EMIH1</name>
<reference evidence="4" key="1">
    <citation type="journal article" date="2013" name="Nature">
        <title>Pan genome of the phytoplankton Emiliania underpins its global distribution.</title>
        <authorList>
            <person name="Read B.A."/>
            <person name="Kegel J."/>
            <person name="Klute M.J."/>
            <person name="Kuo A."/>
            <person name="Lefebvre S.C."/>
            <person name="Maumus F."/>
            <person name="Mayer C."/>
            <person name="Miller J."/>
            <person name="Monier A."/>
            <person name="Salamov A."/>
            <person name="Young J."/>
            <person name="Aguilar M."/>
            <person name="Claverie J.M."/>
            <person name="Frickenhaus S."/>
            <person name="Gonzalez K."/>
            <person name="Herman E.K."/>
            <person name="Lin Y.C."/>
            <person name="Napier J."/>
            <person name="Ogata H."/>
            <person name="Sarno A.F."/>
            <person name="Shmutz J."/>
            <person name="Schroeder D."/>
            <person name="de Vargas C."/>
            <person name="Verret F."/>
            <person name="von Dassow P."/>
            <person name="Valentin K."/>
            <person name="Van de Peer Y."/>
            <person name="Wheeler G."/>
            <person name="Dacks J.B."/>
            <person name="Delwiche C.F."/>
            <person name="Dyhrman S.T."/>
            <person name="Glockner G."/>
            <person name="John U."/>
            <person name="Richards T."/>
            <person name="Worden A.Z."/>
            <person name="Zhang X."/>
            <person name="Grigoriev I.V."/>
            <person name="Allen A.E."/>
            <person name="Bidle K."/>
            <person name="Borodovsky M."/>
            <person name="Bowler C."/>
            <person name="Brownlee C."/>
            <person name="Cock J.M."/>
            <person name="Elias M."/>
            <person name="Gladyshev V.N."/>
            <person name="Groth M."/>
            <person name="Guda C."/>
            <person name="Hadaegh A."/>
            <person name="Iglesias-Rodriguez M.D."/>
            <person name="Jenkins J."/>
            <person name="Jones B.M."/>
            <person name="Lawson T."/>
            <person name="Leese F."/>
            <person name="Lindquist E."/>
            <person name="Lobanov A."/>
            <person name="Lomsadze A."/>
            <person name="Malik S.B."/>
            <person name="Marsh M.E."/>
            <person name="Mackinder L."/>
            <person name="Mock T."/>
            <person name="Mueller-Roeber B."/>
            <person name="Pagarete A."/>
            <person name="Parker M."/>
            <person name="Probert I."/>
            <person name="Quesneville H."/>
            <person name="Raines C."/>
            <person name="Rensing S.A."/>
            <person name="Riano-Pachon D.M."/>
            <person name="Richier S."/>
            <person name="Rokitta S."/>
            <person name="Shiraiwa Y."/>
            <person name="Soanes D.M."/>
            <person name="van der Giezen M."/>
            <person name="Wahlund T.M."/>
            <person name="Williams B."/>
            <person name="Wilson W."/>
            <person name="Wolfe G."/>
            <person name="Wurch L.L."/>
        </authorList>
    </citation>
    <scope>NUCLEOTIDE SEQUENCE</scope>
</reference>
<dbReference type="Proteomes" id="UP000013827">
    <property type="component" value="Unassembled WGS sequence"/>
</dbReference>
<protein>
    <recommendedName>
        <fullName evidence="2">Protein ENHANCED DISEASE RESISTANCE 2 C-terminal domain-containing protein</fullName>
    </recommendedName>
</protein>
<sequence>MSVGSITTTTTTLARQQTRPAAPGLPRWAACFGPMLGYDTTPQTPRPVAKQRTSSRHSASAEGGEPAVAEPEAPSPVEAALAEVEQRWGPGSVGRFARGTAALRLHVLWLGLAGAEMIERRRQTDATPPLRMWGEPAASSYQVYACDVPEDRYNVINRPDHWLNQRKRGEDGFVFVLNAANLIMLAYFREPSPGAVTKGDSAAARLFCAWCDGTDAFRNERFKLIPRGPLLIRRGVGAKPVLLGKRITVLYHRQPGAFEVDIDVSSDRFADRITRMGREAAELPEAILGAVR</sequence>
<proteinExistence type="predicted"/>
<dbReference type="EnsemblProtists" id="EOD32050">
    <property type="protein sequence ID" value="EOD32050"/>
    <property type="gene ID" value="EMIHUDRAFT_202603"/>
</dbReference>
<dbReference type="STRING" id="2903.R1EZN9"/>
<dbReference type="HOGENOM" id="CLU_954534_0_0_1"/>
<evidence type="ECO:0000259" key="2">
    <source>
        <dbReference type="Pfam" id="PF07059"/>
    </source>
</evidence>
<feature type="domain" description="Protein ENHANCED DISEASE RESISTANCE 2 C-terminal" evidence="2">
    <location>
        <begin position="141"/>
        <end position="280"/>
    </location>
</feature>
<evidence type="ECO:0000256" key="1">
    <source>
        <dbReference type="SAM" id="MobiDB-lite"/>
    </source>
</evidence>
<feature type="compositionally biased region" description="Low complexity" evidence="1">
    <location>
        <begin position="58"/>
        <end position="76"/>
    </location>
</feature>
<evidence type="ECO:0000313" key="3">
    <source>
        <dbReference type="EnsemblProtists" id="EOD32050"/>
    </source>
</evidence>
<dbReference type="GeneID" id="17277322"/>
<keyword evidence="4" id="KW-1185">Reference proteome</keyword>
<dbReference type="InterPro" id="IPR045096">
    <property type="entry name" value="EDR2-like"/>
</dbReference>
<dbReference type="Pfam" id="PF07059">
    <property type="entry name" value="EDR2_C"/>
    <property type="match status" value="1"/>
</dbReference>
<dbReference type="AlphaFoldDB" id="A0A0D3K8G5"/>
<dbReference type="PANTHER" id="PTHR12136:SF41">
    <property type="entry name" value="PLECKSTRIN HOMOLOGY (PH) AND LIPID-BINDING START DOMAINS-CONTAINING PROTEIN"/>
    <property type="match status" value="1"/>
</dbReference>
<dbReference type="PANTHER" id="PTHR12136">
    <property type="entry name" value="ENHANCED DISEASE RESISTANCE-RELATED"/>
    <property type="match status" value="1"/>
</dbReference>
<dbReference type="RefSeq" id="XP_005784479.1">
    <property type="nucleotide sequence ID" value="XM_005784422.1"/>
</dbReference>
<dbReference type="KEGG" id="ehx:EMIHUDRAFT_202603"/>
<dbReference type="PaxDb" id="2903-EOD32050"/>
<organism evidence="3 4">
    <name type="scientific">Emiliania huxleyi (strain CCMP1516)</name>
    <dbReference type="NCBI Taxonomy" id="280463"/>
    <lineage>
        <taxon>Eukaryota</taxon>
        <taxon>Haptista</taxon>
        <taxon>Haptophyta</taxon>
        <taxon>Prymnesiophyceae</taxon>
        <taxon>Isochrysidales</taxon>
        <taxon>Noelaerhabdaceae</taxon>
        <taxon>Emiliania</taxon>
    </lineage>
</organism>
<evidence type="ECO:0000313" key="4">
    <source>
        <dbReference type="Proteomes" id="UP000013827"/>
    </source>
</evidence>
<dbReference type="InterPro" id="IPR009769">
    <property type="entry name" value="EDR2_C"/>
</dbReference>
<feature type="region of interest" description="Disordered" evidence="1">
    <location>
        <begin position="1"/>
        <end position="76"/>
    </location>
</feature>
<reference evidence="3" key="2">
    <citation type="submission" date="2024-10" db="UniProtKB">
        <authorList>
            <consortium name="EnsemblProtists"/>
        </authorList>
    </citation>
    <scope>IDENTIFICATION</scope>
</reference>